<dbReference type="AlphaFoldDB" id="A0A9Q9DU31"/>
<dbReference type="FunFam" id="2.130.10.10:FF:000111">
    <property type="entry name" value="Transcriptional repressor rco-1"/>
    <property type="match status" value="1"/>
</dbReference>
<feature type="region of interest" description="Disordered" evidence="7">
    <location>
        <begin position="83"/>
        <end position="236"/>
    </location>
</feature>
<dbReference type="SUPFAM" id="SSF50978">
    <property type="entry name" value="WD40 repeat-like"/>
    <property type="match status" value="1"/>
</dbReference>
<dbReference type="VEuPathDB" id="FungiDB:yc1106_05869"/>
<keyword evidence="11" id="KW-1185">Reference proteome</keyword>
<evidence type="ECO:0000256" key="3">
    <source>
        <dbReference type="ARBA" id="ARBA00022737"/>
    </source>
</evidence>
<dbReference type="OrthoDB" id="17410at2759"/>
<evidence type="ECO:0000313" key="11">
    <source>
        <dbReference type="Proteomes" id="UP001056012"/>
    </source>
</evidence>
<dbReference type="InterPro" id="IPR036322">
    <property type="entry name" value="WD40_repeat_dom_sf"/>
</dbReference>
<feature type="region of interest" description="Disordered" evidence="7">
    <location>
        <begin position="853"/>
        <end position="983"/>
    </location>
</feature>
<evidence type="ECO:0000256" key="6">
    <source>
        <dbReference type="PROSITE-ProRule" id="PRU00221"/>
    </source>
</evidence>
<feature type="region of interest" description="Disordered" evidence="7">
    <location>
        <begin position="811"/>
        <end position="841"/>
    </location>
</feature>
<keyword evidence="4" id="KW-0805">Transcription regulation</keyword>
<protein>
    <recommendedName>
        <fullName evidence="9">Transcriptional repressor Tup1 N-terminal domain-containing protein</fullName>
    </recommendedName>
</protein>
<proteinExistence type="predicted"/>
<dbReference type="InterPro" id="IPR019775">
    <property type="entry name" value="WD40_repeat_CS"/>
</dbReference>
<feature type="repeat" description="WD" evidence="6">
    <location>
        <begin position="460"/>
        <end position="501"/>
    </location>
</feature>
<dbReference type="InterPro" id="IPR015943">
    <property type="entry name" value="WD40/YVTN_repeat-like_dom_sf"/>
</dbReference>
<keyword evidence="2 6" id="KW-0853">WD repeat</keyword>
<name>A0A9Q9DU31_CURCL</name>
<dbReference type="PANTHER" id="PTHR22847:SF728">
    <property type="entry name" value="TRANSCRIPTIONAL REPRESSOR TUP11-RELATED"/>
    <property type="match status" value="1"/>
</dbReference>
<dbReference type="Pfam" id="PF08581">
    <property type="entry name" value="Tup_N"/>
    <property type="match status" value="1"/>
</dbReference>
<dbReference type="CDD" id="cd00200">
    <property type="entry name" value="WD40"/>
    <property type="match status" value="1"/>
</dbReference>
<evidence type="ECO:0000256" key="4">
    <source>
        <dbReference type="ARBA" id="ARBA00023015"/>
    </source>
</evidence>
<feature type="region of interest" description="Disordered" evidence="7">
    <location>
        <begin position="645"/>
        <end position="671"/>
    </location>
</feature>
<sequence length="983" mass="104885">MNHYPPRVMGGPQGPAQRLNELLDSIKTEFETESQRSVDYEGQITRHIQEIELIRSKVYSLEQSHNQMKAKYEERIAQLEREVEARGGPSQNSQHHGPSQPQPPQIGHGPSNLFGGIMAGSAAQGGPGLAPPPQEPPQGHGMPPQLGGPQGPPGLNPAPGPPQHFGGYQPGPSVNGYGQPPQPTASPGAKRPGPAARGPPNPATPQQNNPAPYPGSPQVPRPTPPPHHQPNALMAPNHIPLSQSNVLADLDIEQLPENLKKEGSDWFAVFNPRSRRVLDVDLIHNLPHQSVVCCVRFSLDGRWVATGCNRSAQIFDVETGNPVAHLQDGSLPEDGDLYIRSVCFSPNGQYLATGAEDKVIRVWDIASRTIKHQFTGHEQDIYSLDFARNGKIIASGSGDRSVRLWDLESNMQVSNFSIEDGVTTVAISPDNLYVAAGSLDKSVRVWDIQTGQLVVRLEGEHGHKDSVYSVAFAPSGNRLVSGSLDKTIKMWELSTQNRFVPGGNHPSGKCIRTFEGHKDFVLSVALTPHGDWVLSGSKDRGVQFWDPHTGVAQLMLQGHKNSVISVAPSPTGGVFATGSGDMRARIWRPRDCTNGFTADITMSRISTSFITTATTIIIIITATSASTSTAVAVVVIIILVMGTSSTSKDGESNKPAVSEEEVRQESGKAANAALAAQKKAKELRDAAAAAGDADERERLTEEATNAEIEAESFGKTAKYLRSGTFQGMAMGTGLGVAPGATLGAITGTLVGGVSSTLLGGLGAGIGGVTGALHGPFVNMGKVAGKGMKKLTSFLPDWAASEEQKRTLEKMVGQANEEEMPGTEELEKLKNEGGGGQLDEGWLQNAKGMIPNQKDVSDAAKAGAQATRGKPGPGSGEDPSDQQSPPASTHTDGGQGRKKPRKLNVQSREDNKGASNTTTRPNTGVELTQGREDPSSRAAEADKRAKQLSQREEELNRREAELDKREKELERREKELGSRSSGHA</sequence>
<keyword evidence="8" id="KW-0472">Membrane</keyword>
<dbReference type="InterPro" id="IPR013890">
    <property type="entry name" value="Tscrpt_rep_Tup1_N"/>
</dbReference>
<evidence type="ECO:0000256" key="8">
    <source>
        <dbReference type="SAM" id="Phobius"/>
    </source>
</evidence>
<dbReference type="Proteomes" id="UP001056012">
    <property type="component" value="Chromosome 4"/>
</dbReference>
<organism evidence="10 11">
    <name type="scientific">Curvularia clavata</name>
    <dbReference type="NCBI Taxonomy" id="95742"/>
    <lineage>
        <taxon>Eukaryota</taxon>
        <taxon>Fungi</taxon>
        <taxon>Dikarya</taxon>
        <taxon>Ascomycota</taxon>
        <taxon>Pezizomycotina</taxon>
        <taxon>Dothideomycetes</taxon>
        <taxon>Pleosporomycetidae</taxon>
        <taxon>Pleosporales</taxon>
        <taxon>Pleosporineae</taxon>
        <taxon>Pleosporaceae</taxon>
        <taxon>Curvularia</taxon>
    </lineage>
</organism>
<evidence type="ECO:0000259" key="9">
    <source>
        <dbReference type="Pfam" id="PF08581"/>
    </source>
</evidence>
<feature type="compositionally biased region" description="Low complexity" evidence="7">
    <location>
        <begin position="137"/>
        <end position="147"/>
    </location>
</feature>
<dbReference type="PROSITE" id="PS00678">
    <property type="entry name" value="WD_REPEATS_1"/>
    <property type="match status" value="4"/>
</dbReference>
<feature type="repeat" description="WD" evidence="6">
    <location>
        <begin position="339"/>
        <end position="373"/>
    </location>
</feature>
<keyword evidence="1" id="KW-0678">Repressor</keyword>
<feature type="compositionally biased region" description="Pro residues" evidence="7">
    <location>
        <begin position="150"/>
        <end position="162"/>
    </location>
</feature>
<feature type="repeat" description="WD" evidence="6">
    <location>
        <begin position="556"/>
        <end position="587"/>
    </location>
</feature>
<keyword evidence="8" id="KW-0812">Transmembrane</keyword>
<feature type="compositionally biased region" description="Low complexity" evidence="7">
    <location>
        <begin position="185"/>
        <end position="196"/>
    </location>
</feature>
<feature type="repeat" description="WD" evidence="6">
    <location>
        <begin position="374"/>
        <end position="415"/>
    </location>
</feature>
<feature type="transmembrane region" description="Helical" evidence="8">
    <location>
        <begin position="616"/>
        <end position="640"/>
    </location>
</feature>
<feature type="repeat" description="WD" evidence="6">
    <location>
        <begin position="422"/>
        <end position="456"/>
    </location>
</feature>
<feature type="compositionally biased region" description="Polar residues" evidence="7">
    <location>
        <begin position="880"/>
        <end position="891"/>
    </location>
</feature>
<dbReference type="InterPro" id="IPR001680">
    <property type="entry name" value="WD40_rpt"/>
</dbReference>
<dbReference type="Gene3D" id="2.130.10.10">
    <property type="entry name" value="YVTN repeat-like/Quinoprotein amine dehydrogenase"/>
    <property type="match status" value="1"/>
</dbReference>
<gene>
    <name evidence="10" type="ORF">yc1106_05869</name>
</gene>
<dbReference type="PROSITE" id="PS50294">
    <property type="entry name" value="WD_REPEATS_REGION"/>
    <property type="match status" value="6"/>
</dbReference>
<reference evidence="10" key="1">
    <citation type="submission" date="2021-12" db="EMBL/GenBank/DDBJ databases">
        <title>Curvularia clavata genome.</title>
        <authorList>
            <person name="Cao Y."/>
        </authorList>
    </citation>
    <scope>NUCLEOTIDE SEQUENCE</scope>
    <source>
        <strain evidence="10">Yc1106</strain>
    </source>
</reference>
<feature type="compositionally biased region" description="Polar residues" evidence="7">
    <location>
        <begin position="912"/>
        <end position="925"/>
    </location>
</feature>
<feature type="compositionally biased region" description="Low complexity" evidence="7">
    <location>
        <begin position="89"/>
        <end position="111"/>
    </location>
</feature>
<keyword evidence="8" id="KW-1133">Transmembrane helix</keyword>
<dbReference type="PRINTS" id="PR00320">
    <property type="entry name" value="GPROTEINBRPT"/>
</dbReference>
<feature type="repeat" description="WD" evidence="6">
    <location>
        <begin position="514"/>
        <end position="546"/>
    </location>
</feature>
<dbReference type="Gene3D" id="1.20.5.340">
    <property type="match status" value="1"/>
</dbReference>
<dbReference type="SMART" id="SM00320">
    <property type="entry name" value="WD40"/>
    <property type="match status" value="7"/>
</dbReference>
<dbReference type="Pfam" id="PF00400">
    <property type="entry name" value="WD40"/>
    <property type="match status" value="7"/>
</dbReference>
<dbReference type="PROSITE" id="PS50082">
    <property type="entry name" value="WD_REPEATS_2"/>
    <property type="match status" value="6"/>
</dbReference>
<feature type="domain" description="Transcriptional repressor Tup1 N-terminal" evidence="9">
    <location>
        <begin position="18"/>
        <end position="86"/>
    </location>
</feature>
<feature type="compositionally biased region" description="Pro residues" evidence="7">
    <location>
        <begin position="211"/>
        <end position="228"/>
    </location>
</feature>
<accession>A0A9Q9DU31</accession>
<evidence type="ECO:0000256" key="5">
    <source>
        <dbReference type="ARBA" id="ARBA00023163"/>
    </source>
</evidence>
<dbReference type="PANTHER" id="PTHR22847">
    <property type="entry name" value="WD40 REPEAT PROTEIN"/>
    <property type="match status" value="1"/>
</dbReference>
<keyword evidence="5" id="KW-0804">Transcription</keyword>
<dbReference type="EMBL" id="CP089277">
    <property type="protein sequence ID" value="USP78595.1"/>
    <property type="molecule type" value="Genomic_DNA"/>
</dbReference>
<evidence type="ECO:0000313" key="10">
    <source>
        <dbReference type="EMBL" id="USP78595.1"/>
    </source>
</evidence>
<dbReference type="InterPro" id="IPR020472">
    <property type="entry name" value="WD40_PAC1"/>
</dbReference>
<feature type="compositionally biased region" description="Basic and acidic residues" evidence="7">
    <location>
        <begin position="928"/>
        <end position="976"/>
    </location>
</feature>
<evidence type="ECO:0000256" key="2">
    <source>
        <dbReference type="ARBA" id="ARBA00022574"/>
    </source>
</evidence>
<keyword evidence="3" id="KW-0677">Repeat</keyword>
<evidence type="ECO:0000256" key="1">
    <source>
        <dbReference type="ARBA" id="ARBA00022491"/>
    </source>
</evidence>
<evidence type="ECO:0000256" key="7">
    <source>
        <dbReference type="SAM" id="MobiDB-lite"/>
    </source>
</evidence>